<dbReference type="OrthoDB" id="4424946at2"/>
<dbReference type="RefSeq" id="WP_108404338.1">
    <property type="nucleotide sequence ID" value="NZ_CP026948.1"/>
</dbReference>
<dbReference type="Proteomes" id="UP000244754">
    <property type="component" value="Chromosome"/>
</dbReference>
<name>A0A2S0WEZ0_9CORY</name>
<dbReference type="EMBL" id="CP026948">
    <property type="protein sequence ID" value="AWB84329.1"/>
    <property type="molecule type" value="Genomic_DNA"/>
</dbReference>
<proteinExistence type="predicted"/>
<dbReference type="AlphaFoldDB" id="A0A2S0WEZ0"/>
<dbReference type="KEGG" id="clia:C3E79_07410"/>
<reference evidence="2" key="1">
    <citation type="submission" date="2018-01" db="EMBL/GenBank/DDBJ databases">
        <authorList>
            <person name="Li J."/>
        </authorList>
    </citation>
    <scope>NUCLEOTIDE SEQUENCE [LARGE SCALE GENOMIC DNA]</scope>
    <source>
        <strain evidence="2">2184</strain>
    </source>
</reference>
<gene>
    <name evidence="1" type="ORF">C3E79_07410</name>
</gene>
<keyword evidence="2" id="KW-1185">Reference proteome</keyword>
<evidence type="ECO:0000313" key="1">
    <source>
        <dbReference type="EMBL" id="AWB84329.1"/>
    </source>
</evidence>
<sequence>MTLSPRPNNPIEARKQAVRTYSRNAVMFAGGGVVGGVALGFLFGSPFSFALFALMLVIGVVGAGWNYNKVQRIVNHRDEY</sequence>
<protein>
    <submittedName>
        <fullName evidence="1">Uncharacterized protein</fullName>
    </submittedName>
</protein>
<accession>A0A2S0WEZ0</accession>
<evidence type="ECO:0000313" key="2">
    <source>
        <dbReference type="Proteomes" id="UP000244754"/>
    </source>
</evidence>
<organism evidence="1 2">
    <name type="scientific">Corynebacterium liangguodongii</name>
    <dbReference type="NCBI Taxonomy" id="2079535"/>
    <lineage>
        <taxon>Bacteria</taxon>
        <taxon>Bacillati</taxon>
        <taxon>Actinomycetota</taxon>
        <taxon>Actinomycetes</taxon>
        <taxon>Mycobacteriales</taxon>
        <taxon>Corynebacteriaceae</taxon>
        <taxon>Corynebacterium</taxon>
    </lineage>
</organism>